<protein>
    <submittedName>
        <fullName evidence="2">Uncharacterized protein</fullName>
    </submittedName>
</protein>
<feature type="chain" id="PRO_5007800124" evidence="1">
    <location>
        <begin position="27"/>
        <end position="139"/>
    </location>
</feature>
<sequence length="139" mass="15643">MPFPRAWIGLAGGLLAGLQSAMSVLADNAIESSLALADIWYHLRAEARSLAKAPYWARIKISPMPLSQANQILDVEPGESLDKLRVQRDKLLKQLSLSPFLQAKVNEAYNRLEKSKSGRYRPCRECRREGKIQILNKNI</sequence>
<feature type="signal peptide" evidence="1">
    <location>
        <begin position="1"/>
        <end position="26"/>
    </location>
</feature>
<dbReference type="OrthoDB" id="10256692at2759"/>
<keyword evidence="1" id="KW-0732">Signal</keyword>
<dbReference type="VEuPathDB" id="GiardiaDB:QR46_0719"/>
<organism evidence="2 3">
    <name type="scientific">Giardia duodenalis assemblage B</name>
    <dbReference type="NCBI Taxonomy" id="1394984"/>
    <lineage>
        <taxon>Eukaryota</taxon>
        <taxon>Metamonada</taxon>
        <taxon>Diplomonadida</taxon>
        <taxon>Hexamitidae</taxon>
        <taxon>Giardiinae</taxon>
        <taxon>Giardia</taxon>
    </lineage>
</organism>
<dbReference type="EMBL" id="JXTI01000011">
    <property type="protein sequence ID" value="KWX15283.1"/>
    <property type="molecule type" value="Genomic_DNA"/>
</dbReference>
<dbReference type="AlphaFoldDB" id="A0A132NZ06"/>
<dbReference type="Proteomes" id="UP000070089">
    <property type="component" value="Unassembled WGS sequence"/>
</dbReference>
<accession>A0A132NZ06</accession>
<evidence type="ECO:0000313" key="3">
    <source>
        <dbReference type="Proteomes" id="UP000070089"/>
    </source>
</evidence>
<comment type="caution">
    <text evidence="2">The sequence shown here is derived from an EMBL/GenBank/DDBJ whole genome shotgun (WGS) entry which is preliminary data.</text>
</comment>
<name>A0A132NZ06_GIAIN</name>
<evidence type="ECO:0000256" key="1">
    <source>
        <dbReference type="SAM" id="SignalP"/>
    </source>
</evidence>
<evidence type="ECO:0000313" key="2">
    <source>
        <dbReference type="EMBL" id="KWX15283.1"/>
    </source>
</evidence>
<proteinExistence type="predicted"/>
<reference evidence="2 3" key="1">
    <citation type="journal article" date="2015" name="Mol. Biochem. Parasitol.">
        <title>Identification of polymorphic genes for use in assemblage B genotyping assays through comparative genomics of multiple assemblage B Giardia duodenalis isolates.</title>
        <authorList>
            <person name="Wielinga C."/>
            <person name="Thompson R.C."/>
            <person name="Monis P."/>
            <person name="Ryan U."/>
        </authorList>
    </citation>
    <scope>NUCLEOTIDE SEQUENCE [LARGE SCALE GENOMIC DNA]</scope>
    <source>
        <strain evidence="2 3">BAH15c1</strain>
    </source>
</reference>
<gene>
    <name evidence="2" type="ORF">QR46_0719</name>
</gene>